<keyword evidence="3" id="KW-1185">Reference proteome</keyword>
<name>A0A5C5FMY0_9BASI</name>
<organism evidence="2 3">
    <name type="scientific">Rhodotorula diobovata</name>
    <dbReference type="NCBI Taxonomy" id="5288"/>
    <lineage>
        <taxon>Eukaryota</taxon>
        <taxon>Fungi</taxon>
        <taxon>Dikarya</taxon>
        <taxon>Basidiomycota</taxon>
        <taxon>Pucciniomycotina</taxon>
        <taxon>Microbotryomycetes</taxon>
        <taxon>Sporidiobolales</taxon>
        <taxon>Sporidiobolaceae</taxon>
        <taxon>Rhodotorula</taxon>
    </lineage>
</organism>
<protein>
    <submittedName>
        <fullName evidence="2">Uncharacterized protein</fullName>
    </submittedName>
</protein>
<feature type="compositionally biased region" description="Polar residues" evidence="1">
    <location>
        <begin position="167"/>
        <end position="180"/>
    </location>
</feature>
<feature type="compositionally biased region" description="Low complexity" evidence="1">
    <location>
        <begin position="290"/>
        <end position="300"/>
    </location>
</feature>
<dbReference type="EMBL" id="SOZI01000151">
    <property type="protein sequence ID" value="TNY18193.1"/>
    <property type="molecule type" value="Genomic_DNA"/>
</dbReference>
<feature type="region of interest" description="Disordered" evidence="1">
    <location>
        <begin position="136"/>
        <end position="199"/>
    </location>
</feature>
<feature type="compositionally biased region" description="Low complexity" evidence="1">
    <location>
        <begin position="329"/>
        <end position="360"/>
    </location>
</feature>
<feature type="region of interest" description="Disordered" evidence="1">
    <location>
        <begin position="101"/>
        <end position="121"/>
    </location>
</feature>
<feature type="compositionally biased region" description="Low complexity" evidence="1">
    <location>
        <begin position="149"/>
        <end position="162"/>
    </location>
</feature>
<feature type="compositionally biased region" description="Low complexity" evidence="1">
    <location>
        <begin position="220"/>
        <end position="242"/>
    </location>
</feature>
<accession>A0A5C5FMY0</accession>
<evidence type="ECO:0000313" key="2">
    <source>
        <dbReference type="EMBL" id="TNY18193.1"/>
    </source>
</evidence>
<dbReference type="Proteomes" id="UP000311382">
    <property type="component" value="Unassembled WGS sequence"/>
</dbReference>
<feature type="region of interest" description="Disordered" evidence="1">
    <location>
        <begin position="327"/>
        <end position="461"/>
    </location>
</feature>
<feature type="compositionally biased region" description="Polar residues" evidence="1">
    <location>
        <begin position="367"/>
        <end position="376"/>
    </location>
</feature>
<feature type="compositionally biased region" description="Low complexity" evidence="1">
    <location>
        <begin position="398"/>
        <end position="419"/>
    </location>
</feature>
<dbReference type="OrthoDB" id="10628544at2759"/>
<reference evidence="2 3" key="1">
    <citation type="submission" date="2019-03" db="EMBL/GenBank/DDBJ databases">
        <title>Rhodosporidium diobovatum UCD-FST 08-225 genome sequencing, assembly, and annotation.</title>
        <authorList>
            <person name="Fakankun I.U."/>
            <person name="Fristensky B."/>
            <person name="Levin D.B."/>
        </authorList>
    </citation>
    <scope>NUCLEOTIDE SEQUENCE [LARGE SCALE GENOMIC DNA]</scope>
    <source>
        <strain evidence="2 3">UCD-FST 08-225</strain>
    </source>
</reference>
<feature type="region of interest" description="Disordered" evidence="1">
    <location>
        <begin position="216"/>
        <end position="255"/>
    </location>
</feature>
<feature type="compositionally biased region" description="Pro residues" evidence="1">
    <location>
        <begin position="420"/>
        <end position="434"/>
    </location>
</feature>
<sequence length="461" mass="47865">MPHQGVRIELVKVEVERADGTVKRWSVGLTDTSGQRRSLEDVKREVATLIHPSLASFTLVCASPSPLLGCGVTASCWEAVEDGDVLRVELDEPVSLVAGGQEARGLAAETDGRERAGGARSEGQLDLNLVTKSSLAVPSSPDCIPTPISSSSNTDDGSSNLSAAVAATSSPRSTTDTFATPSDSPQLPLSPPHSLPASRRSSLAFDAHGTMLSTSVITATSSPRGPGSSRSRSSTPGRQPRTAETSPEESPKPYSQLGHVFESLNRQFGHQMRMQSASGTRSPRQGSGHSSRAASTAPTSPVLVISPGLLEHKASFEHALQAKLGVEASVRPSRSTTSLSSRRASPSSSPGSSRPVSPARALLPSIPSLSMTQRPSSPRYPPAPTSATSAGVPVADGSRSTSRSRAAAVRFVSDADSTRPPTPAKTPYTTPPTTPGVCVPTAQAPWVPLRESPNSSALRSP</sequence>
<evidence type="ECO:0000313" key="3">
    <source>
        <dbReference type="Proteomes" id="UP000311382"/>
    </source>
</evidence>
<proteinExistence type="predicted"/>
<feature type="compositionally biased region" description="Polar residues" evidence="1">
    <location>
        <begin position="452"/>
        <end position="461"/>
    </location>
</feature>
<comment type="caution">
    <text evidence="2">The sequence shown here is derived from an EMBL/GenBank/DDBJ whole genome shotgun (WGS) entry which is preliminary data.</text>
</comment>
<gene>
    <name evidence="2" type="ORF">DMC30DRAFT_69927</name>
</gene>
<dbReference type="AlphaFoldDB" id="A0A5C5FMY0"/>
<evidence type="ECO:0000256" key="1">
    <source>
        <dbReference type="SAM" id="MobiDB-lite"/>
    </source>
</evidence>
<feature type="region of interest" description="Disordered" evidence="1">
    <location>
        <begin position="271"/>
        <end position="300"/>
    </location>
</feature>
<feature type="compositionally biased region" description="Polar residues" evidence="1">
    <location>
        <begin position="271"/>
        <end position="289"/>
    </location>
</feature>